<evidence type="ECO:0000256" key="2">
    <source>
        <dbReference type="ARBA" id="ARBA00007749"/>
    </source>
</evidence>
<dbReference type="PANTHER" id="PTHR42978:SF2">
    <property type="entry name" value="102 KBASES UNSTABLE REGION: FROM 1 TO 119443"/>
    <property type="match status" value="1"/>
</dbReference>
<reference evidence="6 7" key="1">
    <citation type="submission" date="2024-07" db="EMBL/GenBank/DDBJ databases">
        <title>Section-level genome sequencing and comparative genomics of Aspergillus sections Usti and Cavernicolus.</title>
        <authorList>
            <consortium name="Lawrence Berkeley National Laboratory"/>
            <person name="Nybo J.L."/>
            <person name="Vesth T.C."/>
            <person name="Theobald S."/>
            <person name="Frisvad J.C."/>
            <person name="Larsen T.O."/>
            <person name="Kjaerboelling I."/>
            <person name="Rothschild-Mancinelli K."/>
            <person name="Lyhne E.K."/>
            <person name="Kogle M.E."/>
            <person name="Barry K."/>
            <person name="Clum A."/>
            <person name="Na H."/>
            <person name="Ledsgaard L."/>
            <person name="Lin J."/>
            <person name="Lipzen A."/>
            <person name="Kuo A."/>
            <person name="Riley R."/>
            <person name="Mondo S."/>
            <person name="Labutti K."/>
            <person name="Haridas S."/>
            <person name="Pangalinan J."/>
            <person name="Salamov A.A."/>
            <person name="Simmons B.A."/>
            <person name="Magnuson J.K."/>
            <person name="Chen J."/>
            <person name="Drula E."/>
            <person name="Henrissat B."/>
            <person name="Wiebenga A."/>
            <person name="Lubbers R.J."/>
            <person name="Gomes A.C."/>
            <person name="Makela M.R."/>
            <person name="Stajich J."/>
            <person name="Grigoriev I.V."/>
            <person name="Mortensen U.H."/>
            <person name="De Vries R.P."/>
            <person name="Baker S.E."/>
            <person name="Andersen M.R."/>
        </authorList>
    </citation>
    <scope>NUCLEOTIDE SEQUENCE [LARGE SCALE GENOMIC DNA]</scope>
    <source>
        <strain evidence="6 7">CBS 123904</strain>
    </source>
</reference>
<evidence type="ECO:0000256" key="3">
    <source>
        <dbReference type="ARBA" id="ARBA00022723"/>
    </source>
</evidence>
<sequence>MPVPQAPMIPLPEPQSTEHFVTIHAFETGYMRCRQSVFIDGLLGDANVGSWRFFISHAPSNTKLWFDLGMSNDLTDYPPSIQERHQKFFDAKPAQNTLRDDLKALNVKGSDVGFVVASHAHWDHMFPAKQYLPNATVLCGPGTLSLTQDTWPSKEDSEYDGRIWNPQRADLPIRELPSQLSAPEQYWCRVGPFDKGHDFFGDGSFYLIDSPGHMSGNLSALCRTQTHTGELRWVLLAGDCIHSPHFVQHPEAPFGCHLPTPSGCIHSDPALARDTIRRISALKTGDTRVLVWLAHADSLEGQWEFDLPLGSSASKGVKGWGTV</sequence>
<evidence type="ECO:0000256" key="5">
    <source>
        <dbReference type="ARBA" id="ARBA00022833"/>
    </source>
</evidence>
<comment type="caution">
    <text evidence="6">The sequence shown here is derived from an EMBL/GenBank/DDBJ whole genome shotgun (WGS) entry which is preliminary data.</text>
</comment>
<keyword evidence="3" id="KW-0479">Metal-binding</keyword>
<name>A0ABR4J0K5_9EURO</name>
<gene>
    <name evidence="6" type="ORF">BJY01DRAFT_253418</name>
</gene>
<comment type="cofactor">
    <cofactor evidence="1">
        <name>Zn(2+)</name>
        <dbReference type="ChEBI" id="CHEBI:29105"/>
    </cofactor>
</comment>
<evidence type="ECO:0000256" key="4">
    <source>
        <dbReference type="ARBA" id="ARBA00022801"/>
    </source>
</evidence>
<accession>A0ABR4J0K5</accession>
<evidence type="ECO:0000313" key="7">
    <source>
        <dbReference type="Proteomes" id="UP001610446"/>
    </source>
</evidence>
<comment type="similarity">
    <text evidence="2">Belongs to the metallo-beta-lactamase superfamily.</text>
</comment>
<dbReference type="InterPro" id="IPR051013">
    <property type="entry name" value="MBL_superfamily_lactonases"/>
</dbReference>
<dbReference type="Gene3D" id="3.60.15.10">
    <property type="entry name" value="Ribonuclease Z/Hydroxyacylglutathione hydrolase-like"/>
    <property type="match status" value="1"/>
</dbReference>
<proteinExistence type="inferred from homology"/>
<keyword evidence="4" id="KW-0378">Hydrolase</keyword>
<dbReference type="SUPFAM" id="SSF56281">
    <property type="entry name" value="Metallo-hydrolase/oxidoreductase"/>
    <property type="match status" value="1"/>
</dbReference>
<evidence type="ECO:0000256" key="1">
    <source>
        <dbReference type="ARBA" id="ARBA00001947"/>
    </source>
</evidence>
<dbReference type="Proteomes" id="UP001610446">
    <property type="component" value="Unassembled WGS sequence"/>
</dbReference>
<evidence type="ECO:0000313" key="6">
    <source>
        <dbReference type="EMBL" id="KAL2833575.1"/>
    </source>
</evidence>
<keyword evidence="5" id="KW-0862">Zinc</keyword>
<keyword evidence="7" id="KW-1185">Reference proteome</keyword>
<organism evidence="6 7">
    <name type="scientific">Aspergillus pseudoustus</name>
    <dbReference type="NCBI Taxonomy" id="1810923"/>
    <lineage>
        <taxon>Eukaryota</taxon>
        <taxon>Fungi</taxon>
        <taxon>Dikarya</taxon>
        <taxon>Ascomycota</taxon>
        <taxon>Pezizomycotina</taxon>
        <taxon>Eurotiomycetes</taxon>
        <taxon>Eurotiomycetidae</taxon>
        <taxon>Eurotiales</taxon>
        <taxon>Aspergillaceae</taxon>
        <taxon>Aspergillus</taxon>
        <taxon>Aspergillus subgen. Nidulantes</taxon>
    </lineage>
</organism>
<dbReference type="CDD" id="cd07730">
    <property type="entry name" value="metallo-hydrolase-like_MBL-fold"/>
    <property type="match status" value="1"/>
</dbReference>
<protein>
    <submittedName>
        <fullName evidence="6">Beta-lactamase-like protein</fullName>
    </submittedName>
</protein>
<dbReference type="EMBL" id="JBFXLU010000239">
    <property type="protein sequence ID" value="KAL2833575.1"/>
    <property type="molecule type" value="Genomic_DNA"/>
</dbReference>
<dbReference type="PANTHER" id="PTHR42978">
    <property type="entry name" value="QUORUM-QUENCHING LACTONASE YTNP-RELATED-RELATED"/>
    <property type="match status" value="1"/>
</dbReference>
<dbReference type="InterPro" id="IPR036866">
    <property type="entry name" value="RibonucZ/Hydroxyglut_hydro"/>
</dbReference>